<dbReference type="EMBL" id="JBGNUJ010000006">
    <property type="protein sequence ID" value="KAL3958332.1"/>
    <property type="molecule type" value="Genomic_DNA"/>
</dbReference>
<sequence>MDREPQSALLESRPAASDPDETRHGLLHADNELADLGAKDVTAVPQGPLSAGRWAPCGSINNIYQKANLCLVALWLLSFIVLGAAASVLAPAEHLPEVIPLAAYAVACAGIHILLLFFQLRTKPGSDKSPSPPASYLAGTAVSIVMWAGVVGCAVPMLLWTRGVRDERDESTTTYHCGKHSSGPCHPHTARAVLFERAVFVLVVSCLALAARLVQCYILSSLWRRHFTLQEIKAARLHDTPGPRPRISFRQAWLDGWRQGWNSGKQ</sequence>
<proteinExistence type="predicted"/>
<keyword evidence="2" id="KW-1185">Reference proteome</keyword>
<evidence type="ECO:0000313" key="2">
    <source>
        <dbReference type="Proteomes" id="UP001638806"/>
    </source>
</evidence>
<evidence type="ECO:0000313" key="1">
    <source>
        <dbReference type="EMBL" id="KAL3958332.1"/>
    </source>
</evidence>
<name>A0ACC4DQI4_PURLI</name>
<reference evidence="1" key="1">
    <citation type="submission" date="2024-12" db="EMBL/GenBank/DDBJ databases">
        <title>Comparative genomics and development of molecular markers within Purpureocillium lilacinum and among Purpureocillium species.</title>
        <authorList>
            <person name="Yeh Z.-Y."/>
            <person name="Ni N.-T."/>
            <person name="Lo P.-H."/>
            <person name="Mushyakhwo K."/>
            <person name="Lin C.-F."/>
            <person name="Nai Y.-S."/>
        </authorList>
    </citation>
    <scope>NUCLEOTIDE SEQUENCE</scope>
    <source>
        <strain evidence="1">NCHU-NPUST-175</strain>
    </source>
</reference>
<gene>
    <name evidence="1" type="ORF">ACCO45_006494</name>
</gene>
<protein>
    <submittedName>
        <fullName evidence="1">Uncharacterized protein</fullName>
    </submittedName>
</protein>
<organism evidence="1 2">
    <name type="scientific">Purpureocillium lilacinum</name>
    <name type="common">Paecilomyces lilacinus</name>
    <dbReference type="NCBI Taxonomy" id="33203"/>
    <lineage>
        <taxon>Eukaryota</taxon>
        <taxon>Fungi</taxon>
        <taxon>Dikarya</taxon>
        <taxon>Ascomycota</taxon>
        <taxon>Pezizomycotina</taxon>
        <taxon>Sordariomycetes</taxon>
        <taxon>Hypocreomycetidae</taxon>
        <taxon>Hypocreales</taxon>
        <taxon>Ophiocordycipitaceae</taxon>
        <taxon>Purpureocillium</taxon>
    </lineage>
</organism>
<comment type="caution">
    <text evidence="1">The sequence shown here is derived from an EMBL/GenBank/DDBJ whole genome shotgun (WGS) entry which is preliminary data.</text>
</comment>
<accession>A0ACC4DQI4</accession>
<dbReference type="Proteomes" id="UP001638806">
    <property type="component" value="Unassembled WGS sequence"/>
</dbReference>